<evidence type="ECO:0000313" key="1">
    <source>
        <dbReference type="EMBL" id="ENW08312.1"/>
    </source>
</evidence>
<dbReference type="InterPro" id="IPR038343">
    <property type="entry name" value="DUF4951_sf"/>
</dbReference>
<dbReference type="AlphaFoldDB" id="N9EDI3"/>
<dbReference type="EMBL" id="APQK01000002">
    <property type="protein sequence ID" value="ENW08312.1"/>
    <property type="molecule type" value="Genomic_DNA"/>
</dbReference>
<dbReference type="Pfam" id="PF16309">
    <property type="entry name" value="DUF4951"/>
    <property type="match status" value="1"/>
</dbReference>
<evidence type="ECO:0008006" key="3">
    <source>
        <dbReference type="Google" id="ProtNLM"/>
    </source>
</evidence>
<evidence type="ECO:0000313" key="2">
    <source>
        <dbReference type="Proteomes" id="UP000018417"/>
    </source>
</evidence>
<comment type="caution">
    <text evidence="1">The sequence shown here is derived from an EMBL/GenBank/DDBJ whole genome shotgun (WGS) entry which is preliminary data.</text>
</comment>
<organism evidence="1 2">
    <name type="scientific">Acinetobacter beijerinckii ANC 3835</name>
    <dbReference type="NCBI Taxonomy" id="1217649"/>
    <lineage>
        <taxon>Bacteria</taxon>
        <taxon>Pseudomonadati</taxon>
        <taxon>Pseudomonadota</taxon>
        <taxon>Gammaproteobacteria</taxon>
        <taxon>Moraxellales</taxon>
        <taxon>Moraxellaceae</taxon>
        <taxon>Acinetobacter</taxon>
    </lineage>
</organism>
<dbReference type="HOGENOM" id="CLU_158403_0_0_6"/>
<reference evidence="1 2" key="1">
    <citation type="submission" date="2013-02" db="EMBL/GenBank/DDBJ databases">
        <title>The Genome Sequence of Acinetobacter beijerinckii ANC 3835.</title>
        <authorList>
            <consortium name="The Broad Institute Genome Sequencing Platform"/>
            <consortium name="The Broad Institute Genome Sequencing Center for Infectious Disease"/>
            <person name="Cerqueira G."/>
            <person name="Feldgarden M."/>
            <person name="Courvalin P."/>
            <person name="Perichon B."/>
            <person name="Grillot-Courvalin C."/>
            <person name="Clermont D."/>
            <person name="Rocha E."/>
            <person name="Yoon E.-J."/>
            <person name="Nemec A."/>
            <person name="Walker B."/>
            <person name="Young S.K."/>
            <person name="Zeng Q."/>
            <person name="Gargeya S."/>
            <person name="Fitzgerald M."/>
            <person name="Haas B."/>
            <person name="Abouelleil A."/>
            <person name="Alvarado L."/>
            <person name="Arachchi H.M."/>
            <person name="Berlin A.M."/>
            <person name="Chapman S.B."/>
            <person name="Dewar J."/>
            <person name="Goldberg J."/>
            <person name="Griggs A."/>
            <person name="Gujja S."/>
            <person name="Hansen M."/>
            <person name="Howarth C."/>
            <person name="Imamovic A."/>
            <person name="Larimer J."/>
            <person name="McCowan C."/>
            <person name="Murphy C."/>
            <person name="Neiman D."/>
            <person name="Pearson M."/>
            <person name="Priest M."/>
            <person name="Roberts A."/>
            <person name="Saif S."/>
            <person name="Shea T."/>
            <person name="Sisk P."/>
            <person name="Sykes S."/>
            <person name="Wortman J."/>
            <person name="Nusbaum C."/>
            <person name="Birren B."/>
        </authorList>
    </citation>
    <scope>NUCLEOTIDE SEQUENCE [LARGE SCALE GENOMIC DNA]</scope>
    <source>
        <strain evidence="1 2">ANC 3835</strain>
    </source>
</reference>
<name>N9EDI3_9GAMM</name>
<accession>N9EDI3</accession>
<dbReference type="PATRIC" id="fig|1217649.3.peg.466"/>
<gene>
    <name evidence="1" type="ORF">F934_00487</name>
</gene>
<dbReference type="Gene3D" id="4.10.640.20">
    <property type="match status" value="1"/>
</dbReference>
<sequence>MNRVTSGLKLPQALSMYKFIPFFFFFLGTTAHIHAMTDDVLIDPSTQVQNILPTPQNLSINSFGQWIIGWGTGAEGARQRLENIKREDIIIIKQKGTTLEMIQLWQQYFEQQTVANPNNPTARNRAKLLKKIADLW</sequence>
<dbReference type="InterPro" id="IPR032538">
    <property type="entry name" value="DUF4951"/>
</dbReference>
<dbReference type="Proteomes" id="UP000018417">
    <property type="component" value="Unassembled WGS sequence"/>
</dbReference>
<protein>
    <recommendedName>
        <fullName evidence="3">DUF4951 domain-containing protein</fullName>
    </recommendedName>
</protein>
<proteinExistence type="predicted"/>